<evidence type="ECO:0000256" key="1">
    <source>
        <dbReference type="SAM" id="Phobius"/>
    </source>
</evidence>
<reference evidence="2 3" key="1">
    <citation type="submission" date="2024-02" db="EMBL/GenBank/DDBJ databases">
        <authorList>
            <person name="Chen Y."/>
            <person name="Shah S."/>
            <person name="Dougan E. K."/>
            <person name="Thang M."/>
            <person name="Chan C."/>
        </authorList>
    </citation>
    <scope>NUCLEOTIDE SEQUENCE [LARGE SCALE GENOMIC DNA]</scope>
</reference>
<dbReference type="EMBL" id="CAXAMM010015446">
    <property type="protein sequence ID" value="CAK9036337.1"/>
    <property type="molecule type" value="Genomic_DNA"/>
</dbReference>
<feature type="transmembrane region" description="Helical" evidence="1">
    <location>
        <begin position="1127"/>
        <end position="1147"/>
    </location>
</feature>
<dbReference type="Proteomes" id="UP001642464">
    <property type="component" value="Unassembled WGS sequence"/>
</dbReference>
<keyword evidence="1" id="KW-0812">Transmembrane</keyword>
<keyword evidence="1" id="KW-1133">Transmembrane helix</keyword>
<name>A0ABP0LDH5_9DINO</name>
<proteinExistence type="predicted"/>
<keyword evidence="1" id="KW-0472">Membrane</keyword>
<gene>
    <name evidence="2" type="ORF">SCF082_LOCUS21693</name>
</gene>
<accession>A0ABP0LDH5</accession>
<comment type="caution">
    <text evidence="2">The sequence shown here is derived from an EMBL/GenBank/DDBJ whole genome shotgun (WGS) entry which is preliminary data.</text>
</comment>
<organism evidence="2 3">
    <name type="scientific">Durusdinium trenchii</name>
    <dbReference type="NCBI Taxonomy" id="1381693"/>
    <lineage>
        <taxon>Eukaryota</taxon>
        <taxon>Sar</taxon>
        <taxon>Alveolata</taxon>
        <taxon>Dinophyceae</taxon>
        <taxon>Suessiales</taxon>
        <taxon>Symbiodiniaceae</taxon>
        <taxon>Durusdinium</taxon>
    </lineage>
</organism>
<evidence type="ECO:0000313" key="2">
    <source>
        <dbReference type="EMBL" id="CAK9036337.1"/>
    </source>
</evidence>
<evidence type="ECO:0000313" key="3">
    <source>
        <dbReference type="Proteomes" id="UP001642464"/>
    </source>
</evidence>
<sequence length="1159" mass="131289">MTARHPLLATASAGLGTRCDGVLQHLDVGGDHVDDPLSTEPVCLRVATSSSDGHLERSSEEYSAYFKKTVILLGQESRWLPGILYMHFDMSLSPCEMAQRLELEKVGAFDSLSDKYISFAALDKCNKDMKSNCRWIWWDVKKNETRNRILRSVKAMRQMGGLGDLSILKKLDRGIWRGMSDLLYVPKKVFPIYVAFAKAFQKADVFHEMASPTLLATSAAVAHVGSQNFGCRGSCCSSVGRQEILSKGFVCGHKVDYRDVGVLKAVDSLGPRVFEPPCDMAALQEVTLIIHCTQQQLCYKRRSMLQEFVFYFKRVIFLMRSKMWTLSHTCSGEAYACVAEEMKHIRMNDDTRSERVDPVPGILYMNFDVGISPCEMARHLNVTKIGTFQELAKKYMTFEELDQCSLNRSRCMWDAWQVNHSKAQILNASGRLETLLDSAFGSKTSLTQTTVALLQRSLREGTWMGFSGLYYLPKQVGRWAVQTLGFSTGSPVENVYPVFQGLAAAFKEENVSNESLFGMSVNRVKYSMPKKKPSMAFCNTSSLAEVTLVIHCRQEPPICRLRLPLLLDSWDEDEYSAYFKKTVIFLTKDPGWLPGAVPCHRVGDPYWCIAEEIPRSKDSSGILYMQFDVGMSPCEMARRLDVGAVGTFETLSDKYSTFAQLDECNTNLKLRCLWHHWDMKRNSTRTRLLKTAKALDEISSTLPFANTSILQRLETGIWSAVSDFLYLPKQAFPVYAAFAKAFKENKIFHEMASPTLLMTSARISNVPMQNFRCRGSCCRHVQQEEILSKGFICGHKVRLQDDCHRNALQLLATQEPRNLRTVNANAPPVFAPPCEMAGLDNVTLIIHCSEQELCYARRLLLQDYFLYFRHVIFLTPKGLPWSLARTCAGEAYQCVVDELESSSSVNSRGILFLNFEVAMSPCEMARHLEVDKVGTSEELRNTTFAKLDEWNSKKLTRQQRYWDAQNKTRTQIMNAVRSLDMGLEGWAVQSLRNGSIFRLFSGFFYLPQKAFPIFKAAAPILNEWNLTHAIAVPLLLALSAGQGELQNLGCAKPIKKKKEGEYDLHAKGFVCGRGIEHDVPAMNGLEELLCAPKKYLAPELLTQRELPVLDPGLRTRSSWNLEDLARILYWESAWIVALLVLILLWICMRILRLRRWRAT</sequence>
<protein>
    <submittedName>
        <fullName evidence="2">Uncharacterized protein</fullName>
    </submittedName>
</protein>
<keyword evidence="3" id="KW-1185">Reference proteome</keyword>